<evidence type="ECO:0000256" key="7">
    <source>
        <dbReference type="ARBA" id="ARBA00023136"/>
    </source>
</evidence>
<dbReference type="InterPro" id="IPR003599">
    <property type="entry name" value="Ig_sub"/>
</dbReference>
<reference evidence="13 14" key="1">
    <citation type="journal article" date="2017" name="Gigascience">
        <title>Draft genome of the honey bee ectoparasitic mite, Tropilaelaps mercedesae, is shaped by the parasitic life history.</title>
        <authorList>
            <person name="Dong X."/>
            <person name="Armstrong S.D."/>
            <person name="Xia D."/>
            <person name="Makepeace B.L."/>
            <person name="Darby A.C."/>
            <person name="Kadowaki T."/>
        </authorList>
    </citation>
    <scope>NUCLEOTIDE SEQUENCE [LARGE SCALE GENOMIC DNA]</scope>
    <source>
        <strain evidence="13">Wuxi-XJTLU</strain>
    </source>
</reference>
<accession>A0A1V9XX26</accession>
<dbReference type="STRING" id="418985.A0A1V9XX26"/>
<evidence type="ECO:0000313" key="13">
    <source>
        <dbReference type="EMBL" id="OQR77992.1"/>
    </source>
</evidence>
<dbReference type="PROSITE" id="PS50835">
    <property type="entry name" value="IG_LIKE"/>
    <property type="match status" value="1"/>
</dbReference>
<evidence type="ECO:0000256" key="5">
    <source>
        <dbReference type="ARBA" id="ARBA00022889"/>
    </source>
</evidence>
<evidence type="ECO:0000256" key="9">
    <source>
        <dbReference type="ARBA" id="ARBA00023319"/>
    </source>
</evidence>
<dbReference type="AlphaFoldDB" id="A0A1V9XX26"/>
<gene>
    <name evidence="13" type="ORF">BIW11_06703</name>
</gene>
<dbReference type="SUPFAM" id="SSF48726">
    <property type="entry name" value="Immunoglobulin"/>
    <property type="match status" value="1"/>
</dbReference>
<keyword evidence="9" id="KW-0393">Immunoglobulin domain</keyword>
<feature type="non-terminal residue" evidence="13">
    <location>
        <position position="1"/>
    </location>
</feature>
<dbReference type="InterPro" id="IPR003598">
    <property type="entry name" value="Ig_sub2"/>
</dbReference>
<evidence type="ECO:0000256" key="6">
    <source>
        <dbReference type="ARBA" id="ARBA00022989"/>
    </source>
</evidence>
<evidence type="ECO:0000256" key="1">
    <source>
        <dbReference type="ARBA" id="ARBA00004167"/>
    </source>
</evidence>
<dbReference type="SMART" id="SM00060">
    <property type="entry name" value="FN3"/>
    <property type="match status" value="4"/>
</dbReference>
<evidence type="ECO:0000256" key="8">
    <source>
        <dbReference type="ARBA" id="ARBA00023157"/>
    </source>
</evidence>
<name>A0A1V9XX26_9ACAR</name>
<keyword evidence="7 10" id="KW-0472">Membrane</keyword>
<keyword evidence="5" id="KW-0130">Cell adhesion</keyword>
<dbReference type="PANTHER" id="PTHR13817">
    <property type="entry name" value="TITIN"/>
    <property type="match status" value="1"/>
</dbReference>
<evidence type="ECO:0000256" key="2">
    <source>
        <dbReference type="ARBA" id="ARBA00022692"/>
    </source>
</evidence>
<proteinExistence type="predicted"/>
<dbReference type="InterPro" id="IPR056754">
    <property type="entry name" value="DSCAM/DSCAML_C"/>
</dbReference>
<feature type="non-terminal residue" evidence="13">
    <location>
        <position position="651"/>
    </location>
</feature>
<dbReference type="InterPro" id="IPR050964">
    <property type="entry name" value="Striated_Muscle_Regulatory"/>
</dbReference>
<dbReference type="InterPro" id="IPR013783">
    <property type="entry name" value="Ig-like_fold"/>
</dbReference>
<dbReference type="Pfam" id="PF00041">
    <property type="entry name" value="fn3"/>
    <property type="match status" value="3"/>
</dbReference>
<dbReference type="Gene3D" id="2.60.40.10">
    <property type="entry name" value="Immunoglobulins"/>
    <property type="match status" value="5"/>
</dbReference>
<evidence type="ECO:0008006" key="15">
    <source>
        <dbReference type="Google" id="ProtNLM"/>
    </source>
</evidence>
<evidence type="ECO:0000259" key="11">
    <source>
        <dbReference type="PROSITE" id="PS50835"/>
    </source>
</evidence>
<feature type="domain" description="Fibronectin type-III" evidence="12">
    <location>
        <begin position="82"/>
        <end position="189"/>
    </location>
</feature>
<comment type="subcellular location">
    <subcellularLocation>
        <location evidence="1">Membrane</location>
        <topology evidence="1">Single-pass membrane protein</topology>
    </subcellularLocation>
</comment>
<dbReference type="GO" id="GO:0009653">
    <property type="term" value="P:anatomical structure morphogenesis"/>
    <property type="evidence" value="ECO:0007669"/>
    <property type="project" value="UniProtKB-ARBA"/>
</dbReference>
<feature type="transmembrane region" description="Helical" evidence="10">
    <location>
        <begin position="513"/>
        <end position="538"/>
    </location>
</feature>
<evidence type="ECO:0000259" key="12">
    <source>
        <dbReference type="PROSITE" id="PS50853"/>
    </source>
</evidence>
<keyword evidence="3" id="KW-0732">Signal</keyword>
<keyword evidence="8" id="KW-1015">Disulfide bond</keyword>
<dbReference type="InterPro" id="IPR036179">
    <property type="entry name" value="Ig-like_dom_sf"/>
</dbReference>
<dbReference type="FunFam" id="2.60.40.10:FF:000120">
    <property type="entry name" value="Down syndrome cell adhesion molecule like 1"/>
    <property type="match status" value="1"/>
</dbReference>
<dbReference type="SUPFAM" id="SSF49265">
    <property type="entry name" value="Fibronectin type III"/>
    <property type="match status" value="2"/>
</dbReference>
<keyword evidence="6 10" id="KW-1133">Transmembrane helix</keyword>
<evidence type="ECO:0000256" key="3">
    <source>
        <dbReference type="ARBA" id="ARBA00022729"/>
    </source>
</evidence>
<dbReference type="PROSITE" id="PS50853">
    <property type="entry name" value="FN3"/>
    <property type="match status" value="4"/>
</dbReference>
<feature type="domain" description="Ig-like" evidence="11">
    <location>
        <begin position="1"/>
        <end position="77"/>
    </location>
</feature>
<dbReference type="CDD" id="cd00063">
    <property type="entry name" value="FN3"/>
    <property type="match status" value="4"/>
</dbReference>
<dbReference type="InterPro" id="IPR013098">
    <property type="entry name" value="Ig_I-set"/>
</dbReference>
<dbReference type="OrthoDB" id="6418794at2759"/>
<dbReference type="GO" id="GO:0030154">
    <property type="term" value="P:cell differentiation"/>
    <property type="evidence" value="ECO:0007669"/>
    <property type="project" value="UniProtKB-ARBA"/>
</dbReference>
<dbReference type="EMBL" id="MNPL01002761">
    <property type="protein sequence ID" value="OQR77992.1"/>
    <property type="molecule type" value="Genomic_DNA"/>
</dbReference>
<organism evidence="13 14">
    <name type="scientific">Tropilaelaps mercedesae</name>
    <dbReference type="NCBI Taxonomy" id="418985"/>
    <lineage>
        <taxon>Eukaryota</taxon>
        <taxon>Metazoa</taxon>
        <taxon>Ecdysozoa</taxon>
        <taxon>Arthropoda</taxon>
        <taxon>Chelicerata</taxon>
        <taxon>Arachnida</taxon>
        <taxon>Acari</taxon>
        <taxon>Parasitiformes</taxon>
        <taxon>Mesostigmata</taxon>
        <taxon>Gamasina</taxon>
        <taxon>Dermanyssoidea</taxon>
        <taxon>Laelapidae</taxon>
        <taxon>Tropilaelaps</taxon>
    </lineage>
</organism>
<feature type="domain" description="Fibronectin type-III" evidence="12">
    <location>
        <begin position="294"/>
        <end position="389"/>
    </location>
</feature>
<dbReference type="InterPro" id="IPR007110">
    <property type="entry name" value="Ig-like_dom"/>
</dbReference>
<comment type="caution">
    <text evidence="13">The sequence shown here is derived from an EMBL/GenBank/DDBJ whole genome shotgun (WGS) entry which is preliminary data.</text>
</comment>
<keyword evidence="2 10" id="KW-0812">Transmembrane</keyword>
<dbReference type="InterPro" id="IPR036116">
    <property type="entry name" value="FN3_sf"/>
</dbReference>
<feature type="domain" description="Fibronectin type-III" evidence="12">
    <location>
        <begin position="390"/>
        <end position="491"/>
    </location>
</feature>
<dbReference type="SMART" id="SM00409">
    <property type="entry name" value="IG"/>
    <property type="match status" value="1"/>
</dbReference>
<dbReference type="Pfam" id="PF07679">
    <property type="entry name" value="I-set"/>
    <property type="match status" value="1"/>
</dbReference>
<dbReference type="GO" id="GO:0016020">
    <property type="term" value="C:membrane"/>
    <property type="evidence" value="ECO:0007669"/>
    <property type="project" value="UniProtKB-SubCell"/>
</dbReference>
<dbReference type="InterPro" id="IPR003961">
    <property type="entry name" value="FN3_dom"/>
</dbReference>
<evidence type="ECO:0000256" key="4">
    <source>
        <dbReference type="ARBA" id="ARBA00022737"/>
    </source>
</evidence>
<protein>
    <recommendedName>
        <fullName evidence="15">Down syndrome cell adhesion molecule protein Dscam2-like</fullName>
    </recommendedName>
</protein>
<keyword evidence="14" id="KW-1185">Reference proteome</keyword>
<feature type="domain" description="Fibronectin type-III" evidence="12">
    <location>
        <begin position="194"/>
        <end position="292"/>
    </location>
</feature>
<evidence type="ECO:0000313" key="14">
    <source>
        <dbReference type="Proteomes" id="UP000192247"/>
    </source>
</evidence>
<evidence type="ECO:0000256" key="10">
    <source>
        <dbReference type="SAM" id="Phobius"/>
    </source>
</evidence>
<dbReference type="Proteomes" id="UP000192247">
    <property type="component" value="Unassembled WGS sequence"/>
</dbReference>
<dbReference type="PANTHER" id="PTHR13817:SF166">
    <property type="entry name" value="NEURONAL IGCAM-RELATED"/>
    <property type="match status" value="1"/>
</dbReference>
<dbReference type="Pfam" id="PF25059">
    <property type="entry name" value="FN3_DSCAM-DSCAML_C"/>
    <property type="match status" value="1"/>
</dbReference>
<dbReference type="InParanoid" id="A0A1V9XX26"/>
<dbReference type="SMART" id="SM00408">
    <property type="entry name" value="IGc2"/>
    <property type="match status" value="1"/>
</dbReference>
<keyword evidence="4" id="KW-0677">Repeat</keyword>
<dbReference type="GO" id="GO:0007155">
    <property type="term" value="P:cell adhesion"/>
    <property type="evidence" value="ECO:0007669"/>
    <property type="project" value="UniProtKB-KW"/>
</dbReference>
<sequence length="651" mass="70246">GSQVTLECAASGDRPMHYVWEKNQAAALNESRYVVETKETKSALFISAASREDSAMFSCRAHNNYGQETALIQLVVQEPPGAPTNLLIRNQTSRTSTLHWQNPYNGNSVITRYIIEYKLKEDTWPTANAQRPESSSSKVHKLVVAGGDNHQALINNLQPVTHYEVRMSAVNVLGTGPHSTTVALATGEEAPSAAPSSVSVHTTGSQSLKVSWKEPPKDQQNGVIKGYRVGYRVAYTEGSYSFKQVEPPVDTTYLTNLQRMTKYAIVVQAYNRAGTGPASDEVIAATLETSPPTSPSIRVSPVSISALRVSWELSPKDNKGQVTEYTLHYSFEEGQWSKVVLGAASAQTYVLQGLRCGTVYQLYMTASNSLGTGEPGPRAVSRTKGTPPIRPLLERFISTNSSCITLHLGAWKDSAAAALQAQATCPVTRFAIQYRSKERNSWVVLSDALSTTGSKTIEHLLPSREYQISVTAFSDAGSTQADFIVQTTDFSTVGQASIGSGLLEDSSSSSSPLWLAVSIIAPLIAILVVTAVLVTVCLKRKLFVLSHGDQDQRGTQSPCHDTSTIYRDSKLYMQEQNILLYSTLNHHRALAHDHGGSTCARIAGTGCNGATPNGGLAETQLYSTPHRTSAVANATATLNNARNANANCMPT</sequence>